<dbReference type="Gene3D" id="1.20.1560.10">
    <property type="entry name" value="ABC transporter type 1, transmembrane domain"/>
    <property type="match status" value="1"/>
</dbReference>
<evidence type="ECO:0000313" key="11">
    <source>
        <dbReference type="EMBL" id="NYZ18657.1"/>
    </source>
</evidence>
<dbReference type="InterPro" id="IPR003593">
    <property type="entry name" value="AAA+_ATPase"/>
</dbReference>
<evidence type="ECO:0000256" key="8">
    <source>
        <dbReference type="SAM" id="Phobius"/>
    </source>
</evidence>
<reference evidence="11 12" key="1">
    <citation type="submission" date="2020-05" db="EMBL/GenBank/DDBJ databases">
        <title>Azospirillum oleiclasticum sp. nov, a nitrogen-fixing and heavy crude oil-emulsifying bacterium isolated from the crude oil of Yumen Oilfield.</title>
        <authorList>
            <person name="Wu D."/>
            <person name="Cai M."/>
            <person name="Zhang X."/>
        </authorList>
    </citation>
    <scope>NUCLEOTIDE SEQUENCE [LARGE SCALE GENOMIC DNA]</scope>
    <source>
        <strain evidence="11 12">ROY-1-1-2</strain>
    </source>
</reference>
<dbReference type="Pfam" id="PF00005">
    <property type="entry name" value="ABC_tran"/>
    <property type="match status" value="1"/>
</dbReference>
<keyword evidence="4" id="KW-0547">Nucleotide-binding</keyword>
<name>A0ABX2T3L0_9PROT</name>
<gene>
    <name evidence="11" type="ORF">HND93_02950</name>
</gene>
<dbReference type="SUPFAM" id="SSF90123">
    <property type="entry name" value="ABC transporter transmembrane region"/>
    <property type="match status" value="1"/>
</dbReference>
<dbReference type="CDD" id="cd03223">
    <property type="entry name" value="ABCD_peroxisomal_ALDP"/>
    <property type="match status" value="1"/>
</dbReference>
<keyword evidence="5 11" id="KW-0067">ATP-binding</keyword>
<dbReference type="PROSITE" id="PS50893">
    <property type="entry name" value="ABC_TRANSPORTER_2"/>
    <property type="match status" value="1"/>
</dbReference>
<organism evidence="11 12">
    <name type="scientific">Azospirillum oleiclasticum</name>
    <dbReference type="NCBI Taxonomy" id="2735135"/>
    <lineage>
        <taxon>Bacteria</taxon>
        <taxon>Pseudomonadati</taxon>
        <taxon>Pseudomonadota</taxon>
        <taxon>Alphaproteobacteria</taxon>
        <taxon>Rhodospirillales</taxon>
        <taxon>Azospirillaceae</taxon>
        <taxon>Azospirillum</taxon>
    </lineage>
</organism>
<sequence>MSRIATTRAFFRDLWTLTRPYWSSEERWAARGLLAVIILLNLGQVYLNVLFNAWNNDFYNALQEKNEAEYSSQLLYFTVLATIFIAVAVYNLYLNQMLQIRWRRWLTDRYLKDWLAGQTYYRLQFAGQTTDNPDQRIADDLRLFVAYTLTLTLGFLSNTVNLVSFLGILWALSGPLAVPLFGHEVEIPGYMVWVAVIYALAGSVLTHLIGRPLARLNFDQQRYEADFRFSLIRLRENAEGVALHGGEAQEQRGFAERFGHVVANWWSIMRTQKRLTWFTSGYGQVAIIFPFVVGAPRYFAGQIQLGGLMQISSTFGQVQESLSWFISAYVSLTEWKATVDRLIGFHRAVAAVQAASRFDAGVARVRGERPELELKGLTLTLPLDRRPLVHADLTVAPGERVLVTGASGSGKSTLFRAIAGIWPFGAGTVRLPASGAAMFLPQKPYMPIGSLAAAVTYPDSADAVPAETVRAALDAVGMGAMADRLDEQDHWGQRLSGGEQQRIAFARVLLHRPAWLFMDEATSACDPETEARLYGLLRERLPGTTVVSIGHRTSLTAFHDRLLTVRRDAGGVGELVPAATAA</sequence>
<evidence type="ECO:0000313" key="12">
    <source>
        <dbReference type="Proteomes" id="UP000584642"/>
    </source>
</evidence>
<dbReference type="InterPro" id="IPR003439">
    <property type="entry name" value="ABC_transporter-like_ATP-bd"/>
</dbReference>
<comment type="subcellular location">
    <subcellularLocation>
        <location evidence="1">Cell membrane</location>
        <topology evidence="1">Multi-pass membrane protein</topology>
    </subcellularLocation>
</comment>
<keyword evidence="3 8" id="KW-0812">Transmembrane</keyword>
<proteinExistence type="predicted"/>
<dbReference type="InterPro" id="IPR017871">
    <property type="entry name" value="ABC_transporter-like_CS"/>
</dbReference>
<evidence type="ECO:0000256" key="3">
    <source>
        <dbReference type="ARBA" id="ARBA00022692"/>
    </source>
</evidence>
<dbReference type="EMBL" id="JABFDB010000001">
    <property type="protein sequence ID" value="NYZ18657.1"/>
    <property type="molecule type" value="Genomic_DNA"/>
</dbReference>
<feature type="transmembrane region" description="Helical" evidence="8">
    <location>
        <begin position="74"/>
        <end position="94"/>
    </location>
</feature>
<dbReference type="PANTHER" id="PTHR11384">
    <property type="entry name" value="ATP-BINDING CASSETTE, SUB-FAMILY D MEMBER"/>
    <property type="match status" value="1"/>
</dbReference>
<dbReference type="InterPro" id="IPR011527">
    <property type="entry name" value="ABC1_TM_dom"/>
</dbReference>
<feature type="transmembrane region" description="Helical" evidence="8">
    <location>
        <begin position="275"/>
        <end position="295"/>
    </location>
</feature>
<dbReference type="Gene3D" id="3.40.50.300">
    <property type="entry name" value="P-loop containing nucleotide triphosphate hydrolases"/>
    <property type="match status" value="1"/>
</dbReference>
<evidence type="ECO:0000256" key="1">
    <source>
        <dbReference type="ARBA" id="ARBA00004651"/>
    </source>
</evidence>
<feature type="domain" description="ABC transporter" evidence="9">
    <location>
        <begin position="372"/>
        <end position="582"/>
    </location>
</feature>
<dbReference type="PROSITE" id="PS00211">
    <property type="entry name" value="ABC_TRANSPORTER_1"/>
    <property type="match status" value="1"/>
</dbReference>
<keyword evidence="2" id="KW-0813">Transport</keyword>
<dbReference type="Pfam" id="PF06472">
    <property type="entry name" value="ABC_membrane_2"/>
    <property type="match status" value="1"/>
</dbReference>
<dbReference type="GO" id="GO:0005524">
    <property type="term" value="F:ATP binding"/>
    <property type="evidence" value="ECO:0007669"/>
    <property type="project" value="UniProtKB-KW"/>
</dbReference>
<dbReference type="PROSITE" id="PS50929">
    <property type="entry name" value="ABC_TM1F"/>
    <property type="match status" value="1"/>
</dbReference>
<evidence type="ECO:0000256" key="5">
    <source>
        <dbReference type="ARBA" id="ARBA00022840"/>
    </source>
</evidence>
<evidence type="ECO:0000259" key="9">
    <source>
        <dbReference type="PROSITE" id="PS50893"/>
    </source>
</evidence>
<evidence type="ECO:0000259" key="10">
    <source>
        <dbReference type="PROSITE" id="PS50929"/>
    </source>
</evidence>
<dbReference type="PANTHER" id="PTHR11384:SF59">
    <property type="entry name" value="LYSOSOMAL COBALAMIN TRANSPORTER ABCD4"/>
    <property type="match status" value="1"/>
</dbReference>
<protein>
    <submittedName>
        <fullName evidence="11">ABC transporter ATP-binding protein/permease</fullName>
    </submittedName>
</protein>
<feature type="transmembrane region" description="Helical" evidence="8">
    <location>
        <begin position="33"/>
        <end position="54"/>
    </location>
</feature>
<dbReference type="InterPro" id="IPR050835">
    <property type="entry name" value="ABC_transporter_sub-D"/>
</dbReference>
<keyword evidence="7 8" id="KW-0472">Membrane</keyword>
<evidence type="ECO:0000256" key="6">
    <source>
        <dbReference type="ARBA" id="ARBA00022989"/>
    </source>
</evidence>
<feature type="transmembrane region" description="Helical" evidence="8">
    <location>
        <begin position="144"/>
        <end position="170"/>
    </location>
</feature>
<dbReference type="SUPFAM" id="SSF52540">
    <property type="entry name" value="P-loop containing nucleoside triphosphate hydrolases"/>
    <property type="match status" value="1"/>
</dbReference>
<dbReference type="InterPro" id="IPR027417">
    <property type="entry name" value="P-loop_NTPase"/>
</dbReference>
<evidence type="ECO:0000256" key="4">
    <source>
        <dbReference type="ARBA" id="ARBA00022741"/>
    </source>
</evidence>
<dbReference type="RefSeq" id="WP_180280381.1">
    <property type="nucleotide sequence ID" value="NZ_JABFDB010000001.1"/>
</dbReference>
<dbReference type="SMART" id="SM00382">
    <property type="entry name" value="AAA"/>
    <property type="match status" value="1"/>
</dbReference>
<dbReference type="Proteomes" id="UP000584642">
    <property type="component" value="Unassembled WGS sequence"/>
</dbReference>
<accession>A0ABX2T3L0</accession>
<keyword evidence="6 8" id="KW-1133">Transmembrane helix</keyword>
<evidence type="ECO:0000256" key="2">
    <source>
        <dbReference type="ARBA" id="ARBA00022448"/>
    </source>
</evidence>
<keyword evidence="12" id="KW-1185">Reference proteome</keyword>
<feature type="transmembrane region" description="Helical" evidence="8">
    <location>
        <begin position="190"/>
        <end position="210"/>
    </location>
</feature>
<dbReference type="InterPro" id="IPR036640">
    <property type="entry name" value="ABC1_TM_sf"/>
</dbReference>
<feature type="domain" description="ABC transmembrane type-1" evidence="10">
    <location>
        <begin position="35"/>
        <end position="334"/>
    </location>
</feature>
<comment type="caution">
    <text evidence="11">The sequence shown here is derived from an EMBL/GenBank/DDBJ whole genome shotgun (WGS) entry which is preliminary data.</text>
</comment>
<evidence type="ECO:0000256" key="7">
    <source>
        <dbReference type="ARBA" id="ARBA00023136"/>
    </source>
</evidence>